<protein>
    <submittedName>
        <fullName evidence="1">Uncharacterized protein</fullName>
    </submittedName>
</protein>
<dbReference type="InterPro" id="IPR011009">
    <property type="entry name" value="Kinase-like_dom_sf"/>
</dbReference>
<evidence type="ECO:0000313" key="2">
    <source>
        <dbReference type="Proteomes" id="UP000663419"/>
    </source>
</evidence>
<sequence>MATIARPFTEAASYLNPSVDPAELGFLAIGLGGSRAHSSHNILSDWDGIGILRNKEEICQLITARRDDLCELLWIEVEECLSWSGVKAGFEQSNWEVLRFSGRAKDRTKRSIRFLTVECLLAVYSDPHLCRLGVLSRRPVRSFRCYYQNLGPVLYVYQPERVSEELYILEDADFLIPETATHGLRHPNPGVTCELLLTSIPLFDTARSILDIFKSLIIRKWLKLAGTKKAEDMIGFFYSSSTFSSEYRQKLEKDIVRLSALKGDHGVKGISQNSIWLEPLARTSISDDLAIKIDHDGYRMTCFLGTPKSRSAEYYSDPYQTHQQPITTSEFILDTQTREYVQSPFSSNSTSFYARAMFKKTRSWVNIFAKNGPGVTAEIAALSSLRHYFPSGMLQKVLAFDPVSNYVFYEKHQGQVLSDIRITISKGIVEVPFKCAQDAFDWLVSVELVRAEQVAAVQLNTIRSEATKKEQLIHRFYYDRLHLDGRALEFYGITVPEFFQTEMRQLSFKEFMSLPLVINGRELDSLYHYCRQAEAILNPRELHLINSSVAVGLGDGHGGNVMATLGGPAIRLVDYEVAGWHNPVLDLAKPLYNDAFFTILYSDLMDLCNAMTACGGDERQYVRYRVTEEAIAVDFSLQLSLLDRTLAYIKLEYMVRPLWERLADEFPNDLEFAEDILSAALFSCALLTRNFSSQPDTFFLNAAVGVLLFSDMKGTIDLFFGWTNWPINAGSSEGGRRRWSDVVKGAHEETRDRRLIGPATECP</sequence>
<dbReference type="AlphaFoldDB" id="A0A8A1LNW7"/>
<name>A0A8A1LNW7_AJEC8</name>
<dbReference type="Proteomes" id="UP000663419">
    <property type="component" value="Chromosome 3"/>
</dbReference>
<dbReference type="VEuPathDB" id="FungiDB:I7I53_01611"/>
<dbReference type="SUPFAM" id="SSF56112">
    <property type="entry name" value="Protein kinase-like (PK-like)"/>
    <property type="match status" value="1"/>
</dbReference>
<dbReference type="EMBL" id="CP069104">
    <property type="protein sequence ID" value="QSS54144.1"/>
    <property type="molecule type" value="Genomic_DNA"/>
</dbReference>
<evidence type="ECO:0000313" key="1">
    <source>
        <dbReference type="EMBL" id="QSS54144.1"/>
    </source>
</evidence>
<organism evidence="1 2">
    <name type="scientific">Ajellomyces capsulatus (strain H88)</name>
    <name type="common">Darling's disease fungus</name>
    <name type="synonym">Histoplasma capsulatum</name>
    <dbReference type="NCBI Taxonomy" id="544711"/>
    <lineage>
        <taxon>Eukaryota</taxon>
        <taxon>Fungi</taxon>
        <taxon>Dikarya</taxon>
        <taxon>Ascomycota</taxon>
        <taxon>Pezizomycotina</taxon>
        <taxon>Eurotiomycetes</taxon>
        <taxon>Eurotiomycetidae</taxon>
        <taxon>Onygenales</taxon>
        <taxon>Ajellomycetaceae</taxon>
        <taxon>Histoplasma</taxon>
    </lineage>
</organism>
<gene>
    <name evidence="1" type="ORF">I7I53_01611</name>
</gene>
<accession>A0A8A1LNW7</accession>
<reference evidence="1" key="1">
    <citation type="submission" date="2021-01" db="EMBL/GenBank/DDBJ databases">
        <title>Chromosome-level genome assembly of a human fungal pathogen reveals clustering of transcriptionally co-regulated genes.</title>
        <authorList>
            <person name="Voorhies M."/>
            <person name="Cohen S."/>
            <person name="Shea T.P."/>
            <person name="Petrus S."/>
            <person name="Munoz J.F."/>
            <person name="Poplawski S."/>
            <person name="Goldman W.E."/>
            <person name="Michael T."/>
            <person name="Cuomo C.A."/>
            <person name="Sil A."/>
            <person name="Beyhan S."/>
        </authorList>
    </citation>
    <scope>NUCLEOTIDE SEQUENCE</scope>
    <source>
        <strain evidence="1">H88</strain>
    </source>
</reference>
<proteinExistence type="predicted"/>